<comment type="caution">
    <text evidence="1">The sequence shown here is derived from an EMBL/GenBank/DDBJ whole genome shotgun (WGS) entry which is preliminary data.</text>
</comment>
<dbReference type="SUPFAM" id="SSF56219">
    <property type="entry name" value="DNase I-like"/>
    <property type="match status" value="1"/>
</dbReference>
<dbReference type="PANTHER" id="PTHR33710">
    <property type="entry name" value="BNAC02G09200D PROTEIN"/>
    <property type="match status" value="1"/>
</dbReference>
<evidence type="ECO:0000313" key="1">
    <source>
        <dbReference type="EMBL" id="KAE8725015.1"/>
    </source>
</evidence>
<dbReference type="InterPro" id="IPR036691">
    <property type="entry name" value="Endo/exonu/phosph_ase_sf"/>
</dbReference>
<keyword evidence="2" id="KW-1185">Reference proteome</keyword>
<dbReference type="PANTHER" id="PTHR33710:SF77">
    <property type="entry name" value="DNASE I-LIKE SUPERFAMILY PROTEIN"/>
    <property type="match status" value="1"/>
</dbReference>
<sequence length="257" mass="30220">MIDLLETHISNGKVDHVISKFRFDKSFRVEAVGFPRVGEFNAILSSDEKRGYTRRGVGCKLFQNFMHHHGLFDLGFKGPKFTWMRGGVFERLYRMIVNDCWNLMASKSLVKYLSRIKSDHMYLLLLSSGSPLPHDPRPFRFLADWTKVTRHPQFSQLIWDKWRHRSNITKSLNNLWNSEVYAHIIQEKNKLKRSLATIQADLDRNGNDQLIAIKMDILSNLEDALNHEEPLWYQKSSCQWITEGDQNTKYFKSWALI</sequence>
<gene>
    <name evidence="1" type="ORF">F3Y22_tig00009023pilonHSYRG00105</name>
</gene>
<name>A0A6A3C6V1_HIBSY</name>
<organism evidence="1 2">
    <name type="scientific">Hibiscus syriacus</name>
    <name type="common">Rose of Sharon</name>
    <dbReference type="NCBI Taxonomy" id="106335"/>
    <lineage>
        <taxon>Eukaryota</taxon>
        <taxon>Viridiplantae</taxon>
        <taxon>Streptophyta</taxon>
        <taxon>Embryophyta</taxon>
        <taxon>Tracheophyta</taxon>
        <taxon>Spermatophyta</taxon>
        <taxon>Magnoliopsida</taxon>
        <taxon>eudicotyledons</taxon>
        <taxon>Gunneridae</taxon>
        <taxon>Pentapetalae</taxon>
        <taxon>rosids</taxon>
        <taxon>malvids</taxon>
        <taxon>Malvales</taxon>
        <taxon>Malvaceae</taxon>
        <taxon>Malvoideae</taxon>
        <taxon>Hibiscus</taxon>
    </lineage>
</organism>
<accession>A0A6A3C6V1</accession>
<reference evidence="1" key="1">
    <citation type="submission" date="2019-09" db="EMBL/GenBank/DDBJ databases">
        <title>Draft genome information of white flower Hibiscus syriacus.</title>
        <authorList>
            <person name="Kim Y.-M."/>
        </authorList>
    </citation>
    <scope>NUCLEOTIDE SEQUENCE [LARGE SCALE GENOMIC DNA]</scope>
    <source>
        <strain evidence="1">YM2019G1</strain>
    </source>
</reference>
<proteinExistence type="predicted"/>
<evidence type="ECO:0000313" key="2">
    <source>
        <dbReference type="Proteomes" id="UP000436088"/>
    </source>
</evidence>
<dbReference type="EMBL" id="VEPZ02000433">
    <property type="protein sequence ID" value="KAE8725015.1"/>
    <property type="molecule type" value="Genomic_DNA"/>
</dbReference>
<dbReference type="Proteomes" id="UP000436088">
    <property type="component" value="Unassembled WGS sequence"/>
</dbReference>
<dbReference type="AlphaFoldDB" id="A0A6A3C6V1"/>
<protein>
    <submittedName>
        <fullName evidence="1">Uncharacterized protein</fullName>
    </submittedName>
</protein>